<evidence type="ECO:0000256" key="1">
    <source>
        <dbReference type="SAM" id="MobiDB-lite"/>
    </source>
</evidence>
<gene>
    <name evidence="2" type="ORF">AB2L28_01065</name>
</gene>
<feature type="region of interest" description="Disordered" evidence="1">
    <location>
        <begin position="1"/>
        <end position="111"/>
    </location>
</feature>
<proteinExistence type="predicted"/>
<feature type="compositionally biased region" description="Pro residues" evidence="1">
    <location>
        <begin position="74"/>
        <end position="83"/>
    </location>
</feature>
<feature type="compositionally biased region" description="Pro residues" evidence="1">
    <location>
        <begin position="32"/>
        <end position="48"/>
    </location>
</feature>
<protein>
    <recommendedName>
        <fullName evidence="4">2'-5' RNA ligase superfamily protein</fullName>
    </recommendedName>
</protein>
<comment type="caution">
    <text evidence="2">The sequence shown here is derived from an EMBL/GenBank/DDBJ whole genome shotgun (WGS) entry which is preliminary data.</text>
</comment>
<accession>A0ABV4I0T5</accession>
<evidence type="ECO:0008006" key="4">
    <source>
        <dbReference type="Google" id="ProtNLM"/>
    </source>
</evidence>
<organism evidence="2 3">
    <name type="scientific">Kineococcus mangrovi</name>
    <dbReference type="NCBI Taxonomy" id="1660183"/>
    <lineage>
        <taxon>Bacteria</taxon>
        <taxon>Bacillati</taxon>
        <taxon>Actinomycetota</taxon>
        <taxon>Actinomycetes</taxon>
        <taxon>Kineosporiales</taxon>
        <taxon>Kineosporiaceae</taxon>
        <taxon>Kineococcus</taxon>
    </lineage>
</organism>
<feature type="compositionally biased region" description="Basic and acidic residues" evidence="1">
    <location>
        <begin position="91"/>
        <end position="102"/>
    </location>
</feature>
<sequence>MDRRPDAAVHNFLGHPVPRRSTRTLADHLNPSPRPAPAATPATAPPPARRPDRRSAPAPRPAPAPAARAEARPPSRPVSPPPAAVVGQARASERRTVLDAERPSLTVPAAGRGSGSLRFTLQWEQQVTSTGLHRSSDVHLGCFWETRDRHCGALQSLGELLAAPGFGARQVLRLGARHEQAGEEVLADAAHLDLLRRMVFYVYATGPVAPDYAALAPHLTIARRGAGTVQMWAQDPPAGARTCALASIHDVAGDLVVRRENEFFEGTTREVALAYGFDLDWNAEGTVPRPS</sequence>
<evidence type="ECO:0000313" key="2">
    <source>
        <dbReference type="EMBL" id="MEZ0490827.1"/>
    </source>
</evidence>
<dbReference type="Proteomes" id="UP001566476">
    <property type="component" value="Unassembled WGS sequence"/>
</dbReference>
<name>A0ABV4I0T5_9ACTN</name>
<reference evidence="2 3" key="1">
    <citation type="submission" date="2024-07" db="EMBL/GenBank/DDBJ databases">
        <authorList>
            <person name="Thanompreechachai J."/>
            <person name="Duangmal K."/>
        </authorList>
    </citation>
    <scope>NUCLEOTIDE SEQUENCE [LARGE SCALE GENOMIC DNA]</scope>
    <source>
        <strain evidence="2 3">TBRC 1896</strain>
    </source>
</reference>
<dbReference type="RefSeq" id="WP_370716872.1">
    <property type="nucleotide sequence ID" value="NZ_JBGGTQ010000001.1"/>
</dbReference>
<dbReference type="EMBL" id="JBGGTQ010000001">
    <property type="protein sequence ID" value="MEZ0490827.1"/>
    <property type="molecule type" value="Genomic_DNA"/>
</dbReference>
<evidence type="ECO:0000313" key="3">
    <source>
        <dbReference type="Proteomes" id="UP001566476"/>
    </source>
</evidence>
<keyword evidence="3" id="KW-1185">Reference proteome</keyword>